<dbReference type="GO" id="GO:0006506">
    <property type="term" value="P:GPI anchor biosynthetic process"/>
    <property type="evidence" value="ECO:0007669"/>
    <property type="project" value="InterPro"/>
</dbReference>
<dbReference type="OrthoDB" id="9984693at2759"/>
<dbReference type="GeneID" id="13287694"/>
<dbReference type="GO" id="GO:0016020">
    <property type="term" value="C:membrane"/>
    <property type="evidence" value="ECO:0007669"/>
    <property type="project" value="GOC"/>
</dbReference>
<dbReference type="PANTHER" id="PTHR13315:SF1">
    <property type="entry name" value="PROTEIN TED1"/>
    <property type="match status" value="1"/>
</dbReference>
<feature type="compositionally biased region" description="Polar residues" evidence="2">
    <location>
        <begin position="624"/>
        <end position="633"/>
    </location>
</feature>
<keyword evidence="3" id="KW-1133">Transmembrane helix</keyword>
<organism evidence="5">
    <name type="scientific">Leptosphaeria maculans (strain JN3 / isolate v23.1.3 / race Av1-4-5-6-7-8)</name>
    <name type="common">Blackleg fungus</name>
    <name type="synonym">Phoma lingam</name>
    <dbReference type="NCBI Taxonomy" id="985895"/>
    <lineage>
        <taxon>Eukaryota</taxon>
        <taxon>Fungi</taxon>
        <taxon>Dikarya</taxon>
        <taxon>Ascomycota</taxon>
        <taxon>Pezizomycotina</taxon>
        <taxon>Dothideomycetes</taxon>
        <taxon>Pleosporomycetidae</taxon>
        <taxon>Pleosporales</taxon>
        <taxon>Pleosporineae</taxon>
        <taxon>Leptosphaeriaceae</taxon>
        <taxon>Plenodomus</taxon>
        <taxon>Plenodomus lingam/Leptosphaeria maculans species complex</taxon>
    </lineage>
</organism>
<keyword evidence="1 3" id="KW-0472">Membrane</keyword>
<evidence type="ECO:0000256" key="1">
    <source>
        <dbReference type="ARBA" id="ARBA00023136"/>
    </source>
</evidence>
<feature type="region of interest" description="Disordered" evidence="2">
    <location>
        <begin position="466"/>
        <end position="489"/>
    </location>
</feature>
<dbReference type="eggNOG" id="KOG3662">
    <property type="taxonomic scope" value="Eukaryota"/>
</dbReference>
<dbReference type="Proteomes" id="UP000002668">
    <property type="component" value="Genome"/>
</dbReference>
<dbReference type="STRING" id="985895.E4ZIY7"/>
<protein>
    <recommendedName>
        <fullName evidence="6">Calcineurin-like phosphoesterase domain-containing protein</fullName>
    </recommendedName>
</protein>
<dbReference type="PANTHER" id="PTHR13315">
    <property type="entry name" value="METALLO PHOSPHOESTERASE RELATED"/>
    <property type="match status" value="1"/>
</dbReference>
<accession>E4ZIY7</accession>
<evidence type="ECO:0000313" key="5">
    <source>
        <dbReference type="Proteomes" id="UP000002668"/>
    </source>
</evidence>
<dbReference type="SUPFAM" id="SSF56300">
    <property type="entry name" value="Metallo-dependent phosphatases"/>
    <property type="match status" value="1"/>
</dbReference>
<evidence type="ECO:0000256" key="2">
    <source>
        <dbReference type="SAM" id="MobiDB-lite"/>
    </source>
</evidence>
<keyword evidence="3" id="KW-0812">Transmembrane</keyword>
<dbReference type="InterPro" id="IPR033308">
    <property type="entry name" value="PGAP5/Cdc1/Ted1"/>
</dbReference>
<evidence type="ECO:0000256" key="3">
    <source>
        <dbReference type="SAM" id="Phobius"/>
    </source>
</evidence>
<dbReference type="InterPro" id="IPR029052">
    <property type="entry name" value="Metallo-depent_PP-like"/>
</dbReference>
<reference evidence="5" key="1">
    <citation type="journal article" date="2011" name="Nat. Commun.">
        <title>Effector diversification within compartments of the Leptosphaeria maculans genome affected by Repeat-Induced Point mutations.</title>
        <authorList>
            <person name="Rouxel T."/>
            <person name="Grandaubert J."/>
            <person name="Hane J.K."/>
            <person name="Hoede C."/>
            <person name="van de Wouw A.P."/>
            <person name="Couloux A."/>
            <person name="Dominguez V."/>
            <person name="Anthouard V."/>
            <person name="Bally P."/>
            <person name="Bourras S."/>
            <person name="Cozijnsen A.J."/>
            <person name="Ciuffetti L.M."/>
            <person name="Degrave A."/>
            <person name="Dilmaghani A."/>
            <person name="Duret L."/>
            <person name="Fudal I."/>
            <person name="Goodwin S.B."/>
            <person name="Gout L."/>
            <person name="Glaser N."/>
            <person name="Linglin J."/>
            <person name="Kema G.H.J."/>
            <person name="Lapalu N."/>
            <person name="Lawrence C.B."/>
            <person name="May K."/>
            <person name="Meyer M."/>
            <person name="Ollivier B."/>
            <person name="Poulain J."/>
            <person name="Schoch C.L."/>
            <person name="Simon A."/>
            <person name="Spatafora J.W."/>
            <person name="Stachowiak A."/>
            <person name="Turgeon B.G."/>
            <person name="Tyler B.M."/>
            <person name="Vincent D."/>
            <person name="Weissenbach J."/>
            <person name="Amselem J."/>
            <person name="Quesneville H."/>
            <person name="Oliver R.P."/>
            <person name="Wincker P."/>
            <person name="Balesdent M.-H."/>
            <person name="Howlett B.J."/>
        </authorList>
    </citation>
    <scope>NUCLEOTIDE SEQUENCE [LARGE SCALE GENOMIC DNA]</scope>
    <source>
        <strain evidence="5">JN3 / isolate v23.1.3 / race Av1-4-5-6-7-8</strain>
    </source>
</reference>
<dbReference type="OMA" id="GLKEQNH"/>
<dbReference type="InParanoid" id="E4ZIY7"/>
<dbReference type="FunCoup" id="E4ZIY7">
    <property type="interactions" value="65"/>
</dbReference>
<dbReference type="GO" id="GO:0005783">
    <property type="term" value="C:endoplasmic reticulum"/>
    <property type="evidence" value="ECO:0007669"/>
    <property type="project" value="TreeGrafter"/>
</dbReference>
<sequence length="641" mass="71657">MQFSRLFRRIALLLLPLALTGTLWLYLYPIFHSCGFPTPPPTNTTLLAPFRLLALGDPQLEGDSSLPDPEALVFPSLELFPEQLRASATWAESRHVVVEAAKGAVQDARRWLEGKRKAVDLWGNDLYLAHIVRSLRWATEPTHIAVLGDLLGSQWVTNGEFRKRAGRYWGVVMRGLENVPDRVLGIQPVEENHDAEPGEVNEEVQKGSDGQDEGTTYGEDSKKERKTAWGGTTEVLGADKDWSKRVINIAGNHDVGYAGDLDESRIERFERAFGSVNWDIWFELPPHLRPNSTPTEEPPPALRLVILNTMNLDTPAWSADLQTETYDFTNHIIMNSRPVHDKTHATILLTHIPLEKEEGICVDSPYFDFFEDGQGVREQNMLSGHASKIILEGIFGLSGNKEAEGRGLGRRGVVVNGHDHEGCDVVHYIRQPGIESSCSLERVKKEEAYWPVPTAEEENMAVPPLDADMSLSSPNDTESTRPPAPISEPEIPKWRARHYPPLAYDMSPSNHCLAINEAPHLREITLRSMMGEFSGYAGFLSAWFDESKGEKGEWVFEFATCGVGIQHWWWAVHVLDLVLIICFLGWGLTSTWEKSVAKNQDKQGHRVQEVASKPEVEKAMPINGTRNASSMNGGRQARANG</sequence>
<dbReference type="VEuPathDB" id="FungiDB:LEMA_P067650.1"/>
<gene>
    <name evidence="4" type="ORF">LEMA_P067650.1</name>
</gene>
<dbReference type="AlphaFoldDB" id="E4ZIY7"/>
<proteinExistence type="predicted"/>
<dbReference type="RefSeq" id="XP_003834622.1">
    <property type="nucleotide sequence ID" value="XM_003834574.1"/>
</dbReference>
<feature type="region of interest" description="Disordered" evidence="2">
    <location>
        <begin position="599"/>
        <end position="641"/>
    </location>
</feature>
<evidence type="ECO:0000313" key="4">
    <source>
        <dbReference type="EMBL" id="CBX91257.1"/>
    </source>
</evidence>
<feature type="transmembrane region" description="Helical" evidence="3">
    <location>
        <begin position="568"/>
        <end position="588"/>
    </location>
</feature>
<dbReference type="HOGENOM" id="CLU_021690_0_0_1"/>
<feature type="region of interest" description="Disordered" evidence="2">
    <location>
        <begin position="189"/>
        <end position="225"/>
    </location>
</feature>
<keyword evidence="5" id="KW-1185">Reference proteome</keyword>
<dbReference type="EMBL" id="FP929072">
    <property type="protein sequence ID" value="CBX91257.1"/>
    <property type="molecule type" value="Genomic_DNA"/>
</dbReference>
<evidence type="ECO:0008006" key="6">
    <source>
        <dbReference type="Google" id="ProtNLM"/>
    </source>
</evidence>
<feature type="compositionally biased region" description="Basic and acidic residues" evidence="2">
    <location>
        <begin position="599"/>
        <end position="618"/>
    </location>
</feature>
<name>E4ZIY7_LEPMJ</name>